<dbReference type="InterPro" id="IPR036259">
    <property type="entry name" value="MFS_trans_sf"/>
</dbReference>
<feature type="domain" description="Major facilitator superfamily (MFS) profile" evidence="7">
    <location>
        <begin position="107"/>
        <end position="577"/>
    </location>
</feature>
<dbReference type="Pfam" id="PF00083">
    <property type="entry name" value="Sugar_tr"/>
    <property type="match status" value="1"/>
</dbReference>
<gene>
    <name evidence="9" type="primary">LOC108677039</name>
</gene>
<dbReference type="Proteomes" id="UP000694843">
    <property type="component" value="Unplaced"/>
</dbReference>
<evidence type="ECO:0000313" key="8">
    <source>
        <dbReference type="Proteomes" id="UP000694843"/>
    </source>
</evidence>
<name>A0A979FKR2_HYAAZ</name>
<keyword evidence="2 6" id="KW-0812">Transmembrane</keyword>
<dbReference type="RefSeq" id="XP_047737327.1">
    <property type="nucleotide sequence ID" value="XM_047881371.1"/>
</dbReference>
<evidence type="ECO:0000256" key="4">
    <source>
        <dbReference type="ARBA" id="ARBA00023136"/>
    </source>
</evidence>
<reference evidence="9" key="1">
    <citation type="submission" date="2025-08" db="UniProtKB">
        <authorList>
            <consortium name="RefSeq"/>
        </authorList>
    </citation>
    <scope>IDENTIFICATION</scope>
    <source>
        <tissue evidence="9">Whole organism</tissue>
    </source>
</reference>
<dbReference type="PROSITE" id="PS50850">
    <property type="entry name" value="MFS"/>
    <property type="match status" value="1"/>
</dbReference>
<dbReference type="PANTHER" id="PTHR24064">
    <property type="entry name" value="SOLUTE CARRIER FAMILY 22 MEMBER"/>
    <property type="match status" value="1"/>
</dbReference>
<feature type="compositionally biased region" description="Polar residues" evidence="5">
    <location>
        <begin position="557"/>
        <end position="577"/>
    </location>
</feature>
<evidence type="ECO:0000256" key="2">
    <source>
        <dbReference type="ARBA" id="ARBA00022692"/>
    </source>
</evidence>
<feature type="transmembrane region" description="Helical" evidence="6">
    <location>
        <begin position="386"/>
        <end position="407"/>
    </location>
</feature>
<evidence type="ECO:0000256" key="6">
    <source>
        <dbReference type="SAM" id="Phobius"/>
    </source>
</evidence>
<dbReference type="OrthoDB" id="6354675at2759"/>
<feature type="transmembrane region" description="Helical" evidence="6">
    <location>
        <begin position="454"/>
        <end position="475"/>
    </location>
</feature>
<feature type="region of interest" description="Disordered" evidence="5">
    <location>
        <begin position="552"/>
        <end position="577"/>
    </location>
</feature>
<evidence type="ECO:0000313" key="9">
    <source>
        <dbReference type="RefSeq" id="XP_047737327.1"/>
    </source>
</evidence>
<feature type="transmembrane region" description="Helical" evidence="6">
    <location>
        <begin position="35"/>
        <end position="56"/>
    </location>
</feature>
<feature type="transmembrane region" description="Helical" evidence="6">
    <location>
        <begin position="506"/>
        <end position="529"/>
    </location>
</feature>
<dbReference type="GO" id="GO:0016020">
    <property type="term" value="C:membrane"/>
    <property type="evidence" value="ECO:0007669"/>
    <property type="project" value="UniProtKB-SubCell"/>
</dbReference>
<keyword evidence="8" id="KW-1185">Reference proteome</keyword>
<feature type="transmembrane region" description="Helical" evidence="6">
    <location>
        <begin position="172"/>
        <end position="191"/>
    </location>
</feature>
<feature type="transmembrane region" description="Helical" evidence="6">
    <location>
        <begin position="225"/>
        <end position="245"/>
    </location>
</feature>
<proteinExistence type="predicted"/>
<evidence type="ECO:0000256" key="1">
    <source>
        <dbReference type="ARBA" id="ARBA00004141"/>
    </source>
</evidence>
<organism evidence="8 9">
    <name type="scientific">Hyalella azteca</name>
    <name type="common">Amphipod</name>
    <dbReference type="NCBI Taxonomy" id="294128"/>
    <lineage>
        <taxon>Eukaryota</taxon>
        <taxon>Metazoa</taxon>
        <taxon>Ecdysozoa</taxon>
        <taxon>Arthropoda</taxon>
        <taxon>Crustacea</taxon>
        <taxon>Multicrustacea</taxon>
        <taxon>Malacostraca</taxon>
        <taxon>Eumalacostraca</taxon>
        <taxon>Peracarida</taxon>
        <taxon>Amphipoda</taxon>
        <taxon>Senticaudata</taxon>
        <taxon>Talitrida</taxon>
        <taxon>Talitroidea</taxon>
        <taxon>Hyalellidae</taxon>
        <taxon>Hyalella</taxon>
    </lineage>
</organism>
<feature type="transmembrane region" description="Helical" evidence="6">
    <location>
        <begin position="282"/>
        <end position="300"/>
    </location>
</feature>
<keyword evidence="3 6" id="KW-1133">Transmembrane helix</keyword>
<dbReference type="InterPro" id="IPR020846">
    <property type="entry name" value="MFS_dom"/>
</dbReference>
<dbReference type="GeneID" id="108677039"/>
<evidence type="ECO:0000256" key="3">
    <source>
        <dbReference type="ARBA" id="ARBA00022989"/>
    </source>
</evidence>
<dbReference type="AlphaFoldDB" id="A0A979FKR2"/>
<dbReference type="SUPFAM" id="SSF103473">
    <property type="entry name" value="MFS general substrate transporter"/>
    <property type="match status" value="1"/>
</dbReference>
<feature type="region of interest" description="Disordered" evidence="5">
    <location>
        <begin position="328"/>
        <end position="373"/>
    </location>
</feature>
<feature type="compositionally biased region" description="Basic and acidic residues" evidence="5">
    <location>
        <begin position="362"/>
        <end position="373"/>
    </location>
</feature>
<dbReference type="InterPro" id="IPR005828">
    <property type="entry name" value="MFS_sugar_transport-like"/>
</dbReference>
<feature type="transmembrane region" description="Helical" evidence="6">
    <location>
        <begin position="427"/>
        <end position="447"/>
    </location>
</feature>
<dbReference type="Gene3D" id="1.20.1250.20">
    <property type="entry name" value="MFS general substrate transporter like domains"/>
    <property type="match status" value="1"/>
</dbReference>
<feature type="transmembrane region" description="Helical" evidence="6">
    <location>
        <begin position="257"/>
        <end position="276"/>
    </location>
</feature>
<sequence>MISASSKYKKNHSLFLVMEEALKEIGGFGRYHKRIYFLLCIPILFVGAANLSYVFIAATPKYRCLIPNCDSGTHLLYNTSFLPFTVPTDENGDYKSCQRFFFPNGSTVNNKKAGKFNDPLPALCTPSHFSKITVENCPEGYVFDKSVYESTIVTEFNLTCENGWLAEASQSIFFAGVLVGAFLWGIIADWFGRRFVILLNLVLMALSGVATALSPNIVVFNLTRFIFALSSSGVFQTAFVLGLELVGAEYRELCGMLGQYVFALGEVMLGCIGLYFRKWRMLQLIISAPLTAGILYGFVVPESPRWLLSRGRDAEAREVMEHIARVNHKTLPPSPAPDDDVLQRRTPEGDAESEELLAGSSRSRESRHEPPPADSRVIEVLRTPLLCLRLLSCQVAWIVITFVYYGLSFTATNLAPSSSSSSTRPYVQFMLSALVELPGYTAAWLLMRCWGRRPALALSFVTAALGCAVAAAVYGPCQANTVLGICSTVARLGAMLAPFSDDLKTLYIPLPMIIFAVLSALASTTVMALPETRGAALPDTLDDAMRVGRRVAPGPVSMNSDDSDTTPLLQHQQGHQL</sequence>
<protein>
    <submittedName>
        <fullName evidence="9">Organic cation transporter protein</fullName>
    </submittedName>
</protein>
<dbReference type="KEGG" id="hazt:108677039"/>
<feature type="transmembrane region" description="Helical" evidence="6">
    <location>
        <begin position="198"/>
        <end position="219"/>
    </location>
</feature>
<comment type="subcellular location">
    <subcellularLocation>
        <location evidence="1">Membrane</location>
        <topology evidence="1">Multi-pass membrane protein</topology>
    </subcellularLocation>
</comment>
<dbReference type="GO" id="GO:0022857">
    <property type="term" value="F:transmembrane transporter activity"/>
    <property type="evidence" value="ECO:0007669"/>
    <property type="project" value="InterPro"/>
</dbReference>
<evidence type="ECO:0000256" key="5">
    <source>
        <dbReference type="SAM" id="MobiDB-lite"/>
    </source>
</evidence>
<accession>A0A979FKR2</accession>
<evidence type="ECO:0000259" key="7">
    <source>
        <dbReference type="PROSITE" id="PS50850"/>
    </source>
</evidence>
<keyword evidence="4 6" id="KW-0472">Membrane</keyword>